<keyword evidence="5 11" id="KW-0347">Helicase</keyword>
<dbReference type="AlphaFoldDB" id="A0A432WLK2"/>
<dbReference type="Proteomes" id="UP000287823">
    <property type="component" value="Unassembled WGS sequence"/>
</dbReference>
<keyword evidence="1 11" id="KW-0540">Nuclease</keyword>
<comment type="miscellaneous">
    <text evidence="11">In the RecBCD complex, RecB has a slow 3'-5' helicase, an exonuclease activity and loads RecA onto ssDNA, RecD has a fast 5'-3' helicase activity, while RecC stimulates the ATPase and processivity of the RecB helicase and contributes to recognition of the Chi site.</text>
</comment>
<proteinExistence type="inferred from homology"/>
<dbReference type="PANTHER" id="PTHR43788:SF6">
    <property type="entry name" value="DNA HELICASE B"/>
    <property type="match status" value="1"/>
</dbReference>
<keyword evidence="3 11" id="KW-0227">DNA damage</keyword>
<comment type="similarity">
    <text evidence="11">Belongs to the RecD family.</text>
</comment>
<dbReference type="GO" id="GO:0043139">
    <property type="term" value="F:5'-3' DNA helicase activity"/>
    <property type="evidence" value="ECO:0007669"/>
    <property type="project" value="UniProtKB-UniRule"/>
</dbReference>
<evidence type="ECO:0000256" key="1">
    <source>
        <dbReference type="ARBA" id="ARBA00022722"/>
    </source>
</evidence>
<feature type="domain" description="RecBCD enzyme subunit RecD N-terminal" evidence="13">
    <location>
        <begin position="25"/>
        <end position="143"/>
    </location>
</feature>
<dbReference type="GO" id="GO:0008854">
    <property type="term" value="F:exodeoxyribonuclease V activity"/>
    <property type="evidence" value="ECO:0007669"/>
    <property type="project" value="InterPro"/>
</dbReference>
<dbReference type="GO" id="GO:0017116">
    <property type="term" value="F:single-stranded DNA helicase activity"/>
    <property type="evidence" value="ECO:0007669"/>
    <property type="project" value="TreeGrafter"/>
</dbReference>
<dbReference type="PANTHER" id="PTHR43788">
    <property type="entry name" value="DNA2/NAM7 HELICASE FAMILY MEMBER"/>
    <property type="match status" value="1"/>
</dbReference>
<keyword evidence="8 11" id="KW-0238">DNA-binding</keyword>
<sequence>MNKVVSNDVYNEGTALTELEAWYNAGWIRALDLNLARFLQSEQVADERVLVLAVLLSHQVGRGHVCLPLKELFGSPQLLLNLPPAHSRFTDEEHELVSPLQLLTRLGVTTEADLEGALSASEAVADSPQTDVTPLVYQHGALYLRRYWHYEARIASALQERMQLSGQGSRAPDIAAETLQQALDELFPHAADSTTSSPTGIERVNWQKLACANTLRSRFSVITGGPGTGKTYTVVRLLAMLQRLAAEPLRIRLAAPTGKAAARLKESISNALHEMQQSTELSEWQQVLQRIESDSSTLHKLLGVQQGTRKFRHHRGNPLSLDVLVVDEASMVDIELMDATLEALPAHAQLILLGDKDQLASVEAGAVLGQLCQGAEQGGYNQQSFDYLQSFSDTPLPDFLRAADGPSYLQHVVMLRVSRRFDGRSGVGHLAYAINAGDSKRAAQLLLGSQAAEAAGASHEQQTANSFSDIAVLQSTGTETVSQRQLFAQQQPALTEDLRRLCVQGFSGYLQQIKQRPDAQASDDDIDTWARSVLAGYSNFQLLTPVREGEFGVAGLNAQIERWLKSALQTLKKTAAGESEPLQPALATEKGNGANQASEQWYEGRPVMITENDYSLNLRNGDIGMVLVSPRDGRKRVVFVDSDNTLRWILPSRLREVQTVFAMTVHKSQGSEFTHTVMVLPEQDNPVLCRELVYTGVTRAKKQLTMVVPDWHVFHQSVQRRTLRAGRLHL</sequence>
<evidence type="ECO:0000259" key="12">
    <source>
        <dbReference type="Pfam" id="PF13538"/>
    </source>
</evidence>
<name>A0A432WLK2_9GAMM</name>
<dbReference type="GO" id="GO:0000724">
    <property type="term" value="P:double-strand break repair via homologous recombination"/>
    <property type="evidence" value="ECO:0007669"/>
    <property type="project" value="UniProtKB-UniRule"/>
</dbReference>
<feature type="binding site" evidence="11">
    <location>
        <begin position="224"/>
        <end position="231"/>
    </location>
    <ligand>
        <name>ATP</name>
        <dbReference type="ChEBI" id="CHEBI:30616"/>
    </ligand>
</feature>
<dbReference type="GO" id="GO:0016887">
    <property type="term" value="F:ATP hydrolysis activity"/>
    <property type="evidence" value="ECO:0007669"/>
    <property type="project" value="RHEA"/>
</dbReference>
<gene>
    <name evidence="11 14" type="primary">recD</name>
    <name evidence="14" type="ORF">CWE14_01450</name>
</gene>
<dbReference type="HAMAP" id="MF_01487">
    <property type="entry name" value="RecD"/>
    <property type="match status" value="1"/>
</dbReference>
<dbReference type="EC" id="5.6.2.3" evidence="11"/>
<evidence type="ECO:0000256" key="11">
    <source>
        <dbReference type="HAMAP-Rule" id="MF_01487"/>
    </source>
</evidence>
<evidence type="ECO:0000256" key="7">
    <source>
        <dbReference type="ARBA" id="ARBA00022840"/>
    </source>
</evidence>
<protein>
    <recommendedName>
        <fullName evidence="11">RecBCD enzyme subunit RecD</fullName>
        <ecNumber evidence="11">5.6.2.3</ecNumber>
    </recommendedName>
    <alternativeName>
        <fullName evidence="11">DNA 5'-3' helicase subunit RecD</fullName>
    </alternativeName>
    <alternativeName>
        <fullName evidence="11">Exonuclease V subunit RecD</fullName>
        <shortName evidence="11">ExoV subunit RecD</shortName>
    </alternativeName>
    <alternativeName>
        <fullName evidence="11">Helicase/nuclease RecBCD subunit RecD</fullName>
    </alternativeName>
</protein>
<comment type="function">
    <text evidence="11">A helicase/nuclease that prepares dsDNA breaks (DSB) for recombinational DNA repair. Binds to DSBs and unwinds DNA via a highly rapid and processive ATP-dependent bidirectional helicase activity. Unwinds dsDNA until it encounters a Chi (crossover hotspot instigator) sequence from the 3' direction. Cuts ssDNA a few nucleotides 3' to the Chi site. The properties and activities of the enzyme are changed at Chi. The Chi-altered holoenzyme produces a long 3'-ssDNA overhang and facilitates RecA-binding to the ssDNA for homologous DNA recombination and repair. Holoenzyme degrades any linearized DNA that is unable to undergo homologous recombination. In the holoenzyme this subunit has ssDNA-dependent ATPase and 5'-3' helicase activity. When added to pre-assembled RecBC greatly stimulates nuclease activity and augments holoenzyme processivity. Negatively regulates the RecA-loading ability of RecBCD.</text>
</comment>
<dbReference type="CDD" id="cd17933">
    <property type="entry name" value="DEXSc_RecD-like"/>
    <property type="match status" value="1"/>
</dbReference>
<dbReference type="InterPro" id="IPR027417">
    <property type="entry name" value="P-loop_NTPase"/>
</dbReference>
<dbReference type="Gene3D" id="3.40.50.300">
    <property type="entry name" value="P-loop containing nucleotide triphosphate hydrolases"/>
    <property type="match status" value="3"/>
</dbReference>
<feature type="domain" description="UvrD-like helicase C-terminal" evidence="12">
    <location>
        <begin position="660"/>
        <end position="707"/>
    </location>
</feature>
<keyword evidence="10 11" id="KW-0413">Isomerase</keyword>
<dbReference type="InterPro" id="IPR027785">
    <property type="entry name" value="UvrD-like_helicase_C"/>
</dbReference>
<evidence type="ECO:0000256" key="9">
    <source>
        <dbReference type="ARBA" id="ARBA00023204"/>
    </source>
</evidence>
<keyword evidence="4 11" id="KW-0378">Hydrolase</keyword>
<evidence type="ECO:0000256" key="6">
    <source>
        <dbReference type="ARBA" id="ARBA00022839"/>
    </source>
</evidence>
<keyword evidence="2 11" id="KW-0547">Nucleotide-binding</keyword>
<evidence type="ECO:0000259" key="13">
    <source>
        <dbReference type="Pfam" id="PF21185"/>
    </source>
</evidence>
<keyword evidence="15" id="KW-1185">Reference proteome</keyword>
<evidence type="ECO:0000256" key="4">
    <source>
        <dbReference type="ARBA" id="ARBA00022801"/>
    </source>
</evidence>
<dbReference type="CDD" id="cd18809">
    <property type="entry name" value="SF1_C_RecD"/>
    <property type="match status" value="1"/>
</dbReference>
<dbReference type="InterPro" id="IPR050534">
    <property type="entry name" value="Coronavir_polyprotein_1ab"/>
</dbReference>
<keyword evidence="9 11" id="KW-0234">DNA repair</keyword>
<organism evidence="14 15">
    <name type="scientific">Aliidiomarina soli</name>
    <dbReference type="NCBI Taxonomy" id="1928574"/>
    <lineage>
        <taxon>Bacteria</taxon>
        <taxon>Pseudomonadati</taxon>
        <taxon>Pseudomonadota</taxon>
        <taxon>Gammaproteobacteria</taxon>
        <taxon>Alteromonadales</taxon>
        <taxon>Idiomarinaceae</taxon>
        <taxon>Aliidiomarina</taxon>
    </lineage>
</organism>
<accession>A0A432WLK2</accession>
<evidence type="ECO:0000256" key="8">
    <source>
        <dbReference type="ARBA" id="ARBA00023125"/>
    </source>
</evidence>
<evidence type="ECO:0000256" key="5">
    <source>
        <dbReference type="ARBA" id="ARBA00022806"/>
    </source>
</evidence>
<dbReference type="Gene3D" id="1.10.10.1020">
    <property type="entry name" value="RecBCD complex, subunit RecD, N-terminal domain"/>
    <property type="match status" value="1"/>
</dbReference>
<comment type="catalytic activity">
    <reaction evidence="11">
        <text>ATP + H2O = ADP + phosphate + H(+)</text>
        <dbReference type="Rhea" id="RHEA:13065"/>
        <dbReference type="ChEBI" id="CHEBI:15377"/>
        <dbReference type="ChEBI" id="CHEBI:15378"/>
        <dbReference type="ChEBI" id="CHEBI:30616"/>
        <dbReference type="ChEBI" id="CHEBI:43474"/>
        <dbReference type="ChEBI" id="CHEBI:456216"/>
        <dbReference type="EC" id="5.6.2.3"/>
    </reaction>
</comment>
<evidence type="ECO:0000313" key="15">
    <source>
        <dbReference type="Proteomes" id="UP000287823"/>
    </source>
</evidence>
<dbReference type="GO" id="GO:0009338">
    <property type="term" value="C:exodeoxyribonuclease V complex"/>
    <property type="evidence" value="ECO:0007669"/>
    <property type="project" value="InterPro"/>
</dbReference>
<comment type="caution">
    <text evidence="14">The sequence shown here is derived from an EMBL/GenBank/DDBJ whole genome shotgun (WGS) entry which is preliminary data.</text>
</comment>
<evidence type="ECO:0000256" key="10">
    <source>
        <dbReference type="ARBA" id="ARBA00023235"/>
    </source>
</evidence>
<comment type="subunit">
    <text evidence="11">Heterotrimer of RecB, RecC and RecD. All subunits contribute to DNA-binding.</text>
</comment>
<dbReference type="RefSeq" id="WP_126797747.1">
    <property type="nucleotide sequence ID" value="NZ_PIPO01000001.1"/>
</dbReference>
<evidence type="ECO:0000313" key="14">
    <source>
        <dbReference type="EMBL" id="RUO34696.1"/>
    </source>
</evidence>
<keyword evidence="6 11" id="KW-0269">Exonuclease</keyword>
<evidence type="ECO:0000256" key="2">
    <source>
        <dbReference type="ARBA" id="ARBA00022741"/>
    </source>
</evidence>
<dbReference type="InterPro" id="IPR006344">
    <property type="entry name" value="RecD"/>
</dbReference>
<dbReference type="Pfam" id="PF13245">
    <property type="entry name" value="AAA_19"/>
    <property type="match status" value="1"/>
</dbReference>
<dbReference type="InterPro" id="IPR041851">
    <property type="entry name" value="RecD_N_sf"/>
</dbReference>
<keyword evidence="7 11" id="KW-0067">ATP-binding</keyword>
<dbReference type="GO" id="GO:0003677">
    <property type="term" value="F:DNA binding"/>
    <property type="evidence" value="ECO:0007669"/>
    <property type="project" value="UniProtKB-UniRule"/>
</dbReference>
<dbReference type="Pfam" id="PF21185">
    <property type="entry name" value="RecD_N"/>
    <property type="match status" value="1"/>
</dbReference>
<dbReference type="SUPFAM" id="SSF52540">
    <property type="entry name" value="P-loop containing nucleoside triphosphate hydrolases"/>
    <property type="match status" value="2"/>
</dbReference>
<dbReference type="NCBIfam" id="TIGR01447">
    <property type="entry name" value="recD"/>
    <property type="match status" value="1"/>
</dbReference>
<dbReference type="Pfam" id="PF13538">
    <property type="entry name" value="UvrD_C_2"/>
    <property type="match status" value="1"/>
</dbReference>
<reference evidence="14 15" key="1">
    <citation type="journal article" date="2011" name="Front. Microbiol.">
        <title>Genomic signatures of strain selection and enhancement in Bacillus atrophaeus var. globigii, a historical biowarfare simulant.</title>
        <authorList>
            <person name="Gibbons H.S."/>
            <person name="Broomall S.M."/>
            <person name="McNew L.A."/>
            <person name="Daligault H."/>
            <person name="Chapman C."/>
            <person name="Bruce D."/>
            <person name="Karavis M."/>
            <person name="Krepps M."/>
            <person name="McGregor P.A."/>
            <person name="Hong C."/>
            <person name="Park K.H."/>
            <person name="Akmal A."/>
            <person name="Feldman A."/>
            <person name="Lin J.S."/>
            <person name="Chang W.E."/>
            <person name="Higgs B.W."/>
            <person name="Demirev P."/>
            <person name="Lindquist J."/>
            <person name="Liem A."/>
            <person name="Fochler E."/>
            <person name="Read T.D."/>
            <person name="Tapia R."/>
            <person name="Johnson S."/>
            <person name="Bishop-Lilly K.A."/>
            <person name="Detter C."/>
            <person name="Han C."/>
            <person name="Sozhamannan S."/>
            <person name="Rosenzweig C.N."/>
            <person name="Skowronski E.W."/>
        </authorList>
    </citation>
    <scope>NUCLEOTIDE SEQUENCE [LARGE SCALE GENOMIC DNA]</scope>
    <source>
        <strain evidence="14 15">Y4G10-17</strain>
    </source>
</reference>
<evidence type="ECO:0000256" key="3">
    <source>
        <dbReference type="ARBA" id="ARBA00022763"/>
    </source>
</evidence>
<dbReference type="EMBL" id="PIPO01000001">
    <property type="protein sequence ID" value="RUO34696.1"/>
    <property type="molecule type" value="Genomic_DNA"/>
</dbReference>
<dbReference type="InterPro" id="IPR049550">
    <property type="entry name" value="RecD_N"/>
</dbReference>
<dbReference type="GO" id="GO:0005524">
    <property type="term" value="F:ATP binding"/>
    <property type="evidence" value="ECO:0007669"/>
    <property type="project" value="UniProtKB-UniRule"/>
</dbReference>